<protein>
    <submittedName>
        <fullName evidence="1">Uncharacterized protein</fullName>
    </submittedName>
</protein>
<keyword evidence="2" id="KW-1185">Reference proteome</keyword>
<organism evidence="1 2">
    <name type="scientific">Musa balbisiana</name>
    <name type="common">Banana</name>
    <dbReference type="NCBI Taxonomy" id="52838"/>
    <lineage>
        <taxon>Eukaryota</taxon>
        <taxon>Viridiplantae</taxon>
        <taxon>Streptophyta</taxon>
        <taxon>Embryophyta</taxon>
        <taxon>Tracheophyta</taxon>
        <taxon>Spermatophyta</taxon>
        <taxon>Magnoliopsida</taxon>
        <taxon>Liliopsida</taxon>
        <taxon>Zingiberales</taxon>
        <taxon>Musaceae</taxon>
        <taxon>Musa</taxon>
    </lineage>
</organism>
<accession>A0A4S8J669</accession>
<dbReference type="Proteomes" id="UP000317650">
    <property type="component" value="Chromosome 11"/>
</dbReference>
<comment type="caution">
    <text evidence="1">The sequence shown here is derived from an EMBL/GenBank/DDBJ whole genome shotgun (WGS) entry which is preliminary data.</text>
</comment>
<dbReference type="EMBL" id="PYDT01000007">
    <property type="protein sequence ID" value="THU56042.1"/>
    <property type="molecule type" value="Genomic_DNA"/>
</dbReference>
<reference evidence="1 2" key="1">
    <citation type="journal article" date="2019" name="Nat. Plants">
        <title>Genome sequencing of Musa balbisiana reveals subgenome evolution and function divergence in polyploid bananas.</title>
        <authorList>
            <person name="Yao X."/>
        </authorList>
    </citation>
    <scope>NUCLEOTIDE SEQUENCE [LARGE SCALE GENOMIC DNA]</scope>
    <source>
        <strain evidence="2">cv. DH-PKW</strain>
        <tissue evidence="1">Leaves</tissue>
    </source>
</reference>
<sequence>MCGLRVYDNPGGEAADFEAESIWSSSFAPFESLIFTSIIVPQASFIGHLSDLTLSNISYKPPKQR</sequence>
<gene>
    <name evidence="1" type="ORF">C4D60_Mb11t13100</name>
</gene>
<dbReference type="AlphaFoldDB" id="A0A4S8J669"/>
<evidence type="ECO:0000313" key="2">
    <source>
        <dbReference type="Proteomes" id="UP000317650"/>
    </source>
</evidence>
<name>A0A4S8J669_MUSBA</name>
<dbReference type="STRING" id="52838.A0A4S8J669"/>
<proteinExistence type="predicted"/>
<evidence type="ECO:0000313" key="1">
    <source>
        <dbReference type="EMBL" id="THU56042.1"/>
    </source>
</evidence>